<feature type="compositionally biased region" description="Polar residues" evidence="17">
    <location>
        <begin position="283"/>
        <end position="293"/>
    </location>
</feature>
<dbReference type="GO" id="GO:0102522">
    <property type="term" value="F:tRNA 4-demethylwyosine alpha-amino-alpha-carboxypropyltransferase activity"/>
    <property type="evidence" value="ECO:0007669"/>
    <property type="project" value="UniProtKB-EC"/>
</dbReference>
<sequence>MFRFQLEEIKDREEQANAEARFSIGKRSFAVQCLHLHLEERFWLGLPFRKEYMEFDKRKAATLASLTSTESDKSPKGSLDAPIVPLLNALNQSPSYFTTSSCSGRISILSQPLSECPNPRKKARGGTWLFVSHDPADPGSVISLLFPSESARSPFVSELVFRFEPLIIALECRDISSAHSLVSLAISCGFRESGITNAKKRVIIAIRCSIRMEVPLGDTRNVMVTPEYVRYLVQIANDKMEANRKRTQRFFEVLQSNGSLITDKGDSLFPTNEASDHLELQDDSQAGNGNAETSKGSLSSPGSGLSISHFDIFGEPAEKLFLWGHSACGLNNADQKKVIIFGGFGGMGRHARRNDLLLLDPCSGNLEMVSTVDCASPTPRLGHTASLVGNCMFVIGGRTGPDKILSDVWILDISMNSWKLLQCAGNLFPPRHRHAAAVMGSSIYVFGGLDNETIFSSLYVFDTNTSHWEEIPISGDWPCARHSHAMVASDSQIFLFGGYNGGKALGDLYSFDVQKCQWTKERTTGRIPHARFSHSIFVHKNYLGVLGGCPVRQHCEELALLDLKLRLWKHVTLNSVGKDLFVRSTANVVGDDLVIVGGGASCYAFGTKFSEPAKVNLLHIIHSHDELMSVKNQRKHVINQNEGTNWNNIENSCQPQFEVEPNIFEDDNLYYNDNLPYLNDQSQMIALHYVLQLKKKYAKLGKDILKKFGWLDLRRKAHSEEGGVHICFPVRQEFFAVFHERNHHLGDASDGKNKAPFSKPLKRDENLLNELSYSEALTILHEYGAIILEDKVLEERKVSKSPLKVMAEAVTSLIEHKGLPMWLLEELPARWDRLGDIVILPVTSFKDSMWDSIAEELWPIVAKSLKAHRLARQGPVAATGTRDSTLQILVGDNGWVYHRENGILYSFDATKCMFSWGNLSEKIRMASLDCKEEVIVDLFAGIGYFVLPFLVRAQAKFVYACEWNPHAIEALQHNLQANSVADCCIILEGDNRVTAPKSVADRVCLGLIPSSELSWVTAVRALSLIMMIDIDKVAVTLGSLTYLPEVSNFFWSHDVDSLFHLPPNDGILILVLVQLREGGMLHVHGNTKDSEESQWIDHVAKSINDIARSEDA</sequence>
<dbReference type="Pfam" id="PF24681">
    <property type="entry name" value="Kelch_KLHDC2_KLHL20_DRC7"/>
    <property type="match status" value="1"/>
</dbReference>
<dbReference type="Gene3D" id="3.30.1960.10">
    <property type="entry name" value="tRNA wybutosine-synthesizing-like"/>
    <property type="match status" value="1"/>
</dbReference>
<comment type="catalytic activity">
    <reaction evidence="12">
        <text>4-demethylwyosine(37) in tRNA(Phe) + S-adenosyl-L-methionine = 4-demethyl-7-[(3S)-3-amino-3-carboxypropyl]wyosine(37) in tRNA(Phe) + S-methyl-5'-thioadenosine + H(+)</text>
        <dbReference type="Rhea" id="RHEA:36355"/>
        <dbReference type="Rhea" id="RHEA-COMP:10164"/>
        <dbReference type="Rhea" id="RHEA-COMP:10378"/>
        <dbReference type="ChEBI" id="CHEBI:15378"/>
        <dbReference type="ChEBI" id="CHEBI:17509"/>
        <dbReference type="ChEBI" id="CHEBI:59789"/>
        <dbReference type="ChEBI" id="CHEBI:64315"/>
        <dbReference type="ChEBI" id="CHEBI:73550"/>
        <dbReference type="EC" id="2.5.1.114"/>
    </reaction>
</comment>
<evidence type="ECO:0000256" key="1">
    <source>
        <dbReference type="ARBA" id="ARBA00004797"/>
    </source>
</evidence>
<feature type="region of interest" description="Disordered" evidence="17">
    <location>
        <begin position="282"/>
        <end position="303"/>
    </location>
</feature>
<dbReference type="Pfam" id="PF02676">
    <property type="entry name" value="TYW3"/>
    <property type="match status" value="1"/>
</dbReference>
<keyword evidence="9" id="KW-0677">Repeat</keyword>
<comment type="catalytic activity">
    <reaction evidence="11">
        <text>4-demethyl-7-[(3S)-3-amino-3-carboxypropyl]wyosine(37) in tRNA(Phe) + S-adenosyl-L-methionine = 7-[(3S)-3-amino-3-carboxypropyl]wyosine(37) in tRNA(Phe) + S-adenosyl-L-homocysteine + H(+)</text>
        <dbReference type="Rhea" id="RHEA:36635"/>
        <dbReference type="Rhea" id="RHEA-COMP:10378"/>
        <dbReference type="Rhea" id="RHEA-COMP:10379"/>
        <dbReference type="ChEBI" id="CHEBI:15378"/>
        <dbReference type="ChEBI" id="CHEBI:57856"/>
        <dbReference type="ChEBI" id="CHEBI:59789"/>
        <dbReference type="ChEBI" id="CHEBI:73543"/>
        <dbReference type="ChEBI" id="CHEBI:73550"/>
        <dbReference type="EC" id="2.1.1.282"/>
    </reaction>
</comment>
<evidence type="ECO:0000256" key="10">
    <source>
        <dbReference type="ARBA" id="ARBA00023268"/>
    </source>
</evidence>
<keyword evidence="20" id="KW-1185">Reference proteome</keyword>
<evidence type="ECO:0000256" key="16">
    <source>
        <dbReference type="ARBA" id="ARBA00067307"/>
    </source>
</evidence>
<dbReference type="InterPro" id="IPR006652">
    <property type="entry name" value="Kelch_1"/>
</dbReference>
<evidence type="ECO:0000256" key="9">
    <source>
        <dbReference type="ARBA" id="ARBA00022737"/>
    </source>
</evidence>
<reference evidence="19" key="1">
    <citation type="submission" date="2023-10" db="EMBL/GenBank/DDBJ databases">
        <authorList>
            <person name="Domelevo Entfellner J.-B."/>
        </authorList>
    </citation>
    <scope>NUCLEOTIDE SEQUENCE</scope>
</reference>
<comment type="similarity">
    <text evidence="14">In the N-terminal section; belongs to the TYW3 family.</text>
</comment>
<dbReference type="InterPro" id="IPR030382">
    <property type="entry name" value="MeTrfase_TRM5/TYW2"/>
</dbReference>
<dbReference type="InterPro" id="IPR015915">
    <property type="entry name" value="Kelch-typ_b-propeller"/>
</dbReference>
<dbReference type="InterPro" id="IPR003827">
    <property type="entry name" value="tRNA_yW-synthesising"/>
</dbReference>
<dbReference type="Pfam" id="PF02475">
    <property type="entry name" value="TRM5-TYW2_MTfase"/>
    <property type="match status" value="1"/>
</dbReference>
<dbReference type="GO" id="GO:0008175">
    <property type="term" value="F:tRNA methyltransferase activity"/>
    <property type="evidence" value="ECO:0007669"/>
    <property type="project" value="TreeGrafter"/>
</dbReference>
<evidence type="ECO:0000313" key="19">
    <source>
        <dbReference type="EMBL" id="CAJ1941342.1"/>
    </source>
</evidence>
<dbReference type="CDD" id="cd02440">
    <property type="entry name" value="AdoMet_MTases"/>
    <property type="match status" value="1"/>
</dbReference>
<evidence type="ECO:0000256" key="12">
    <source>
        <dbReference type="ARBA" id="ARBA00049400"/>
    </source>
</evidence>
<evidence type="ECO:0000313" key="20">
    <source>
        <dbReference type="Proteomes" id="UP001189624"/>
    </source>
</evidence>
<dbReference type="Pfam" id="PF25133">
    <property type="entry name" value="TYW2_N_2"/>
    <property type="match status" value="1"/>
</dbReference>
<evidence type="ECO:0000256" key="17">
    <source>
        <dbReference type="SAM" id="MobiDB-lite"/>
    </source>
</evidence>
<dbReference type="SUPFAM" id="SSF117281">
    <property type="entry name" value="Kelch motif"/>
    <property type="match status" value="1"/>
</dbReference>
<evidence type="ECO:0000256" key="2">
    <source>
        <dbReference type="ARBA" id="ARBA00012265"/>
    </source>
</evidence>
<keyword evidence="10" id="KW-0511">Multifunctional enzyme</keyword>
<evidence type="ECO:0000256" key="3">
    <source>
        <dbReference type="ARBA" id="ARBA00012750"/>
    </source>
</evidence>
<evidence type="ECO:0000259" key="18">
    <source>
        <dbReference type="PROSITE" id="PS51684"/>
    </source>
</evidence>
<evidence type="ECO:0000256" key="13">
    <source>
        <dbReference type="ARBA" id="ARBA00059779"/>
    </source>
</evidence>
<evidence type="ECO:0000256" key="8">
    <source>
        <dbReference type="ARBA" id="ARBA00022694"/>
    </source>
</evidence>
<dbReference type="Gramene" id="rna-AYBTSS11_LOCUS10212">
    <property type="protein sequence ID" value="CAJ1941342.1"/>
    <property type="gene ID" value="gene-AYBTSS11_LOCUS10212"/>
</dbReference>
<dbReference type="FunFam" id="3.30.300.110:FF:000003">
    <property type="entry name" value="tRNA wybutosine-synthesizing protein 2/3/4"/>
    <property type="match status" value="1"/>
</dbReference>
<dbReference type="Gene3D" id="3.30.300.110">
    <property type="entry name" value="Met-10+ protein-like domains"/>
    <property type="match status" value="1"/>
</dbReference>
<dbReference type="PROSITE" id="PS51684">
    <property type="entry name" value="SAM_MT_TRM5_TYW2"/>
    <property type="match status" value="1"/>
</dbReference>
<comment type="function">
    <text evidence="13">S-adenosyl-L-methionine-dependent transferase that acts as a component of the wybutosine biosynthesis pathway. Wybutosine is a hyper modified guanosine with a tricyclic base found at the 3'-position adjacent to the anticodon of eukaryotic phenylalanine tRNA.</text>
</comment>
<accession>A0AA86SBH5</accession>
<dbReference type="InterPro" id="IPR056744">
    <property type="entry name" value="TRM5/TYW2-like_N"/>
</dbReference>
<dbReference type="GO" id="GO:0030488">
    <property type="term" value="P:tRNA methylation"/>
    <property type="evidence" value="ECO:0007669"/>
    <property type="project" value="TreeGrafter"/>
</dbReference>
<dbReference type="GO" id="GO:0005737">
    <property type="term" value="C:cytoplasm"/>
    <property type="evidence" value="ECO:0007669"/>
    <property type="project" value="TreeGrafter"/>
</dbReference>
<proteinExistence type="inferred from homology"/>
<evidence type="ECO:0000256" key="5">
    <source>
        <dbReference type="ARBA" id="ARBA00022603"/>
    </source>
</evidence>
<dbReference type="SMART" id="SM00612">
    <property type="entry name" value="Kelch"/>
    <property type="match status" value="3"/>
</dbReference>
<dbReference type="EC" id="2.5.1.114" evidence="2"/>
<name>A0AA86SBH5_9FABA</name>
<dbReference type="FunFam" id="3.30.1960.10:FF:000002">
    <property type="entry name" value="tRNA wybutosine-synthesizing protein 2/3/4"/>
    <property type="match status" value="1"/>
</dbReference>
<evidence type="ECO:0000256" key="14">
    <source>
        <dbReference type="ARBA" id="ARBA00061365"/>
    </source>
</evidence>
<dbReference type="Gene3D" id="2.120.10.80">
    <property type="entry name" value="Kelch-type beta propeller"/>
    <property type="match status" value="1"/>
</dbReference>
<evidence type="ECO:0000256" key="4">
    <source>
        <dbReference type="ARBA" id="ARBA00022441"/>
    </source>
</evidence>
<dbReference type="InterPro" id="IPR056743">
    <property type="entry name" value="TRM5-TYW2-like_MTfase"/>
</dbReference>
<dbReference type="FunFam" id="2.120.10.80:FF:000128">
    <property type="entry name" value="tRNA wybutosine-synthesizing protein 2/3/4"/>
    <property type="match status" value="1"/>
</dbReference>
<dbReference type="SUPFAM" id="SSF53335">
    <property type="entry name" value="S-adenosyl-L-methionine-dependent methyltransferases"/>
    <property type="match status" value="1"/>
</dbReference>
<protein>
    <recommendedName>
        <fullName evidence="16">tRNA wybutosine-synthesizing protein 2/3/4</fullName>
        <ecNumber evidence="3">2.1.1.282</ecNumber>
        <ecNumber evidence="2">2.5.1.114</ecNumber>
    </recommendedName>
</protein>
<feature type="compositionally biased region" description="Low complexity" evidence="17">
    <location>
        <begin position="294"/>
        <end position="303"/>
    </location>
</feature>
<dbReference type="FunFam" id="3.40.50.150:FF:000131">
    <property type="entry name" value="tRNA wybutosine-synthesizing protein 2/3/4"/>
    <property type="match status" value="1"/>
</dbReference>
<dbReference type="PANTHER" id="PTHR23245:SF25">
    <property type="entry name" value="TRNA WYBUTOSINE-SYNTHESIZING PROTEIN 2 HOMOLOG"/>
    <property type="match status" value="1"/>
</dbReference>
<keyword evidence="5" id="KW-0489">Methyltransferase</keyword>
<keyword evidence="7" id="KW-0949">S-adenosyl-L-methionine</keyword>
<evidence type="ECO:0000256" key="7">
    <source>
        <dbReference type="ARBA" id="ARBA00022691"/>
    </source>
</evidence>
<dbReference type="GO" id="GO:0031591">
    <property type="term" value="P:wybutosine biosynthetic process"/>
    <property type="evidence" value="ECO:0007669"/>
    <property type="project" value="TreeGrafter"/>
</dbReference>
<dbReference type="SUPFAM" id="SSF111278">
    <property type="entry name" value="SSo0622-like"/>
    <property type="match status" value="1"/>
</dbReference>
<evidence type="ECO:0000256" key="6">
    <source>
        <dbReference type="ARBA" id="ARBA00022679"/>
    </source>
</evidence>
<evidence type="ECO:0000256" key="15">
    <source>
        <dbReference type="ARBA" id="ARBA00061415"/>
    </source>
</evidence>
<dbReference type="InterPro" id="IPR029063">
    <property type="entry name" value="SAM-dependent_MTases_sf"/>
</dbReference>
<gene>
    <name evidence="19" type="ORF">AYBTSS11_LOCUS10212</name>
</gene>
<keyword evidence="8" id="KW-0819">tRNA processing</keyword>
<feature type="domain" description="SAM-dependent methyltransferase TRM5/TYW2-type" evidence="18">
    <location>
        <begin position="831"/>
        <end position="1112"/>
    </location>
</feature>
<dbReference type="EC" id="2.1.1.282" evidence="3"/>
<keyword evidence="6" id="KW-0808">Transferase</keyword>
<dbReference type="PANTHER" id="PTHR23245">
    <property type="entry name" value="TRNA METHYLTRANSFERASE"/>
    <property type="match status" value="1"/>
</dbReference>
<dbReference type="Gene3D" id="3.40.50.150">
    <property type="entry name" value="Vaccinia Virus protein VP39"/>
    <property type="match status" value="1"/>
</dbReference>
<evidence type="ECO:0000256" key="11">
    <source>
        <dbReference type="ARBA" id="ARBA00049202"/>
    </source>
</evidence>
<dbReference type="InterPro" id="IPR036602">
    <property type="entry name" value="tRNA_yW-synthesising-like_sf"/>
</dbReference>
<dbReference type="EMBL" id="OY731400">
    <property type="protein sequence ID" value="CAJ1941342.1"/>
    <property type="molecule type" value="Genomic_DNA"/>
</dbReference>
<comment type="similarity">
    <text evidence="15">In the C-terminal section; belongs to the class I-like SAM-binding methyltransferase superfamily. TRM5/TYW2 family.</text>
</comment>
<comment type="pathway">
    <text evidence="1">tRNA modification; wybutosine-tRNA(Phe) biosynthesis.</text>
</comment>
<dbReference type="AlphaFoldDB" id="A0AA86SBH5"/>
<organism evidence="19 20">
    <name type="scientific">Sphenostylis stenocarpa</name>
    <dbReference type="NCBI Taxonomy" id="92480"/>
    <lineage>
        <taxon>Eukaryota</taxon>
        <taxon>Viridiplantae</taxon>
        <taxon>Streptophyta</taxon>
        <taxon>Embryophyta</taxon>
        <taxon>Tracheophyta</taxon>
        <taxon>Spermatophyta</taxon>
        <taxon>Magnoliopsida</taxon>
        <taxon>eudicotyledons</taxon>
        <taxon>Gunneridae</taxon>
        <taxon>Pentapetalae</taxon>
        <taxon>rosids</taxon>
        <taxon>fabids</taxon>
        <taxon>Fabales</taxon>
        <taxon>Fabaceae</taxon>
        <taxon>Papilionoideae</taxon>
        <taxon>50 kb inversion clade</taxon>
        <taxon>NPAAA clade</taxon>
        <taxon>indigoferoid/millettioid clade</taxon>
        <taxon>Phaseoleae</taxon>
        <taxon>Sphenostylis</taxon>
    </lineage>
</organism>
<dbReference type="Proteomes" id="UP001189624">
    <property type="component" value="Chromosome 3"/>
</dbReference>
<keyword evidence="4" id="KW-0880">Kelch repeat</keyword>